<sequence>MRQPERWPKDTLLSLSKTTRKKMETALLDPGNGFTQSVPRQSPSQPPGSEKVQNVRESPPQASEQQGTDKGVHSSTASAGITTNSGIKYHSAPTFIEDYRFTPARKIVVDMDLEVLDGVVGVAETSEASICVRTRDIVRHLSISPILNINHQHVAVSRPYPDNPEFFEFLYVGPLEKHNSGDIDTLKPTVSLLKNANIILRLYYVRLSFSTCRMSSIVLTQLDPKVGPTTVQTEGQSEVVPLTGSSTPLEIAQDRPASTSTSQGVISFTRIDQIQAKHNMVSWLRTKAESRKGYESFKKSHCRVLSNVEVVRTWAFAAQFYHEFHGTRYYDDDEIPSAKDAKGKKRAGTKVTKVAIEDALDVGGTWFQDALTAYRLVQTFGRGGAYEDPAIVEAVESDSTAGRVALYEFLCQMDG</sequence>
<evidence type="ECO:0000313" key="2">
    <source>
        <dbReference type="Proteomes" id="UP000308600"/>
    </source>
</evidence>
<gene>
    <name evidence="1" type="ORF">BDN72DRAFT_898989</name>
</gene>
<protein>
    <submittedName>
        <fullName evidence="1">Uncharacterized protein</fullName>
    </submittedName>
</protein>
<organism evidence="1 2">
    <name type="scientific">Pluteus cervinus</name>
    <dbReference type="NCBI Taxonomy" id="181527"/>
    <lineage>
        <taxon>Eukaryota</taxon>
        <taxon>Fungi</taxon>
        <taxon>Dikarya</taxon>
        <taxon>Basidiomycota</taxon>
        <taxon>Agaricomycotina</taxon>
        <taxon>Agaricomycetes</taxon>
        <taxon>Agaricomycetidae</taxon>
        <taxon>Agaricales</taxon>
        <taxon>Pluteineae</taxon>
        <taxon>Pluteaceae</taxon>
        <taxon>Pluteus</taxon>
    </lineage>
</organism>
<dbReference type="EMBL" id="ML208376">
    <property type="protein sequence ID" value="TFK67440.1"/>
    <property type="molecule type" value="Genomic_DNA"/>
</dbReference>
<reference evidence="1 2" key="1">
    <citation type="journal article" date="2019" name="Nat. Ecol. Evol.">
        <title>Megaphylogeny resolves global patterns of mushroom evolution.</title>
        <authorList>
            <person name="Varga T."/>
            <person name="Krizsan K."/>
            <person name="Foldi C."/>
            <person name="Dima B."/>
            <person name="Sanchez-Garcia M."/>
            <person name="Sanchez-Ramirez S."/>
            <person name="Szollosi G.J."/>
            <person name="Szarkandi J.G."/>
            <person name="Papp V."/>
            <person name="Albert L."/>
            <person name="Andreopoulos W."/>
            <person name="Angelini C."/>
            <person name="Antonin V."/>
            <person name="Barry K.W."/>
            <person name="Bougher N.L."/>
            <person name="Buchanan P."/>
            <person name="Buyck B."/>
            <person name="Bense V."/>
            <person name="Catcheside P."/>
            <person name="Chovatia M."/>
            <person name="Cooper J."/>
            <person name="Damon W."/>
            <person name="Desjardin D."/>
            <person name="Finy P."/>
            <person name="Geml J."/>
            <person name="Haridas S."/>
            <person name="Hughes K."/>
            <person name="Justo A."/>
            <person name="Karasinski D."/>
            <person name="Kautmanova I."/>
            <person name="Kiss B."/>
            <person name="Kocsube S."/>
            <person name="Kotiranta H."/>
            <person name="LaButti K.M."/>
            <person name="Lechner B.E."/>
            <person name="Liimatainen K."/>
            <person name="Lipzen A."/>
            <person name="Lukacs Z."/>
            <person name="Mihaltcheva S."/>
            <person name="Morgado L.N."/>
            <person name="Niskanen T."/>
            <person name="Noordeloos M.E."/>
            <person name="Ohm R.A."/>
            <person name="Ortiz-Santana B."/>
            <person name="Ovrebo C."/>
            <person name="Racz N."/>
            <person name="Riley R."/>
            <person name="Savchenko A."/>
            <person name="Shiryaev A."/>
            <person name="Soop K."/>
            <person name="Spirin V."/>
            <person name="Szebenyi C."/>
            <person name="Tomsovsky M."/>
            <person name="Tulloss R.E."/>
            <person name="Uehling J."/>
            <person name="Grigoriev I.V."/>
            <person name="Vagvolgyi C."/>
            <person name="Papp T."/>
            <person name="Martin F.M."/>
            <person name="Miettinen O."/>
            <person name="Hibbett D.S."/>
            <person name="Nagy L.G."/>
        </authorList>
    </citation>
    <scope>NUCLEOTIDE SEQUENCE [LARGE SCALE GENOMIC DNA]</scope>
    <source>
        <strain evidence="1 2">NL-1719</strain>
    </source>
</reference>
<evidence type="ECO:0000313" key="1">
    <source>
        <dbReference type="EMBL" id="TFK67440.1"/>
    </source>
</evidence>
<dbReference type="Proteomes" id="UP000308600">
    <property type="component" value="Unassembled WGS sequence"/>
</dbReference>
<keyword evidence="2" id="KW-1185">Reference proteome</keyword>
<accession>A0ACD3AP09</accession>
<proteinExistence type="predicted"/>
<name>A0ACD3AP09_9AGAR</name>